<evidence type="ECO:0000313" key="2">
    <source>
        <dbReference type="EMBL" id="PTD97866.1"/>
    </source>
</evidence>
<name>A0A2T4IJF0_9RHOO</name>
<dbReference type="NCBIfam" id="TIGR03790">
    <property type="entry name" value="TIGR03790 family protein"/>
    <property type="match status" value="1"/>
</dbReference>
<accession>A0A2T4IJF0</accession>
<reference evidence="2 3" key="2">
    <citation type="submission" date="2018-04" db="EMBL/GenBank/DDBJ databases">
        <title>Thauera lacus sp. nov., isolated from an saline lake in Inner Mongolia, China.</title>
        <authorList>
            <person name="Liang Q.-Y."/>
        </authorList>
    </citation>
    <scope>NUCLEOTIDE SEQUENCE [LARGE SCALE GENOMIC DNA]</scope>
    <source>
        <strain evidence="2 3">D20</strain>
    </source>
</reference>
<reference evidence="2 3" key="1">
    <citation type="submission" date="2018-03" db="EMBL/GenBank/DDBJ databases">
        <authorList>
            <person name="Keele B.F."/>
        </authorList>
    </citation>
    <scope>NUCLEOTIDE SEQUENCE [LARGE SCALE GENOMIC DNA]</scope>
    <source>
        <strain evidence="2 3">D20</strain>
    </source>
</reference>
<sequence>MSEAVRMRSWKRIVQGWLGVALLVLAGSAMAAPQVEFARTALSAGDVAVVINERDPYSREVGEYYAARRGVPARQVLRVSFEPGEVMPVAEFERVRAELEALVPDSVQGYALAWTRPWRVGCMAVTSAFTFGFDRQWCSAQLCAPTHPSPLFDDAAVRPYERHGVRPAMLLAGESVTAAKAMIERGIAVEGAHPQGRAYLVSTPDAARNVRAQWFDATVAALQQRIGIEVVSGRGIGERADALFYFTGLPAVAELDTLRLPAGALADHLTSFGGVLEGGTQMSALRWLAAGASASYGTAVEPCAHPQKFPVPALVIAHYLTGATALEAYWRSVAWPGEGVFVGDPLARPFAPQVRAEGAQAVRVVVNVPADAALRLGAAASPVGPFRPLGRAVPLKPGRNSVLLQGLRAPYYRAVVMPARGA</sequence>
<keyword evidence="1" id="KW-0732">Signal</keyword>
<gene>
    <name evidence="2" type="ORF">C8261_00085</name>
</gene>
<feature type="chain" id="PRO_5015704894" evidence="1">
    <location>
        <begin position="32"/>
        <end position="422"/>
    </location>
</feature>
<dbReference type="OrthoDB" id="420256at2"/>
<comment type="caution">
    <text evidence="2">The sequence shown here is derived from an EMBL/GenBank/DDBJ whole genome shotgun (WGS) entry which is preliminary data.</text>
</comment>
<organism evidence="2 3">
    <name type="scientific">Pseudothauera lacus</name>
    <dbReference type="NCBI Taxonomy" id="2136175"/>
    <lineage>
        <taxon>Bacteria</taxon>
        <taxon>Pseudomonadati</taxon>
        <taxon>Pseudomonadota</taxon>
        <taxon>Betaproteobacteria</taxon>
        <taxon>Rhodocyclales</taxon>
        <taxon>Zoogloeaceae</taxon>
        <taxon>Pseudothauera</taxon>
    </lineage>
</organism>
<evidence type="ECO:0000313" key="3">
    <source>
        <dbReference type="Proteomes" id="UP000241193"/>
    </source>
</evidence>
<protein>
    <submittedName>
        <fullName evidence="2">TIGR03790 family protein</fullName>
    </submittedName>
</protein>
<feature type="signal peptide" evidence="1">
    <location>
        <begin position="1"/>
        <end position="31"/>
    </location>
</feature>
<evidence type="ECO:0000256" key="1">
    <source>
        <dbReference type="SAM" id="SignalP"/>
    </source>
</evidence>
<dbReference type="InterPro" id="IPR022265">
    <property type="entry name" value="CHP03790"/>
</dbReference>
<keyword evidence="3" id="KW-1185">Reference proteome</keyword>
<dbReference type="EMBL" id="PZKC01000001">
    <property type="protein sequence ID" value="PTD97866.1"/>
    <property type="molecule type" value="Genomic_DNA"/>
</dbReference>
<dbReference type="AlphaFoldDB" id="A0A2T4IJF0"/>
<dbReference type="Proteomes" id="UP000241193">
    <property type="component" value="Unassembled WGS sequence"/>
</dbReference>
<proteinExistence type="predicted"/>